<feature type="compositionally biased region" description="Basic and acidic residues" evidence="4">
    <location>
        <begin position="102"/>
        <end position="112"/>
    </location>
</feature>
<dbReference type="InParanoid" id="C1EIF1"/>
<evidence type="ECO:0000313" key="6">
    <source>
        <dbReference type="EMBL" id="ACO67671.1"/>
    </source>
</evidence>
<dbReference type="PROSITE" id="PS51375">
    <property type="entry name" value="PPR"/>
    <property type="match status" value="3"/>
</dbReference>
<feature type="domain" description="Smr" evidence="5">
    <location>
        <begin position="1192"/>
        <end position="1276"/>
    </location>
</feature>
<feature type="compositionally biased region" description="Polar residues" evidence="4">
    <location>
        <begin position="920"/>
        <end position="940"/>
    </location>
</feature>
<dbReference type="KEGG" id="mis:MICPUN_64554"/>
<dbReference type="OrthoDB" id="424777at2759"/>
<dbReference type="Gene3D" id="1.25.40.10">
    <property type="entry name" value="Tetratricopeptide repeat domain"/>
    <property type="match status" value="2"/>
</dbReference>
<comment type="similarity">
    <text evidence="1">Belongs to the PPR family. P subfamily.</text>
</comment>
<evidence type="ECO:0000256" key="2">
    <source>
        <dbReference type="ARBA" id="ARBA00022737"/>
    </source>
</evidence>
<dbReference type="InterPro" id="IPR036063">
    <property type="entry name" value="Smr_dom_sf"/>
</dbReference>
<evidence type="ECO:0000256" key="4">
    <source>
        <dbReference type="SAM" id="MobiDB-lite"/>
    </source>
</evidence>
<dbReference type="PANTHER" id="PTHR47447">
    <property type="entry name" value="OS03G0856100 PROTEIN"/>
    <property type="match status" value="1"/>
</dbReference>
<dbReference type="SUPFAM" id="SSF160443">
    <property type="entry name" value="SMR domain-like"/>
    <property type="match status" value="1"/>
</dbReference>
<sequence length="1373" mass="145551">MANGKTPERDRAVISKCSVAIAGHTTRPLPCLFHHVALLRIGIGRCGSAADMSAALRVATVTPRALPHRAASGATAGPSRDPHPRWARLGPRRRATPPLPESTRRLSAERTRATARASTTDESSQRSGGEARQNTTDGVARIARREALARVEASLNRNDDWRQVLAVIEGASRASGVPPARCVRTTRLWGHAGARWDLPAVLAVLRALDGADFAACVRAVGEKGGARDALEVYKEGIKAGYHRDDGGASRAAMAWVHDGIGQGKQADALWVDMHAEAKLGRVDVAKCARVAAGLNNWNRGVRRRKDQSPPPDAASCADDDGLTNHRSMESIVEEVYALEIASKARRRPRAAADAYESLRDYIRRKNREDPSGDTSGAKNSSLRSRSLPTRVYTAACRAASALRDPRFARNVAVDIVGDGDCVADDYMVASLAPVIGASGTAAAADAVEALFQSARRGRHHAWGAEGADGGADGYDDGHDGHNSLGGAAWSCVIGALCRAGRTTRASELLDEMASEPFMRRWPSCPTPGGAMPVHATTGGGGARSSIFDLSVGADEKNDGDEAAAAWAADAKRARRAAAQRRAAAPAYAQLMHALLASRSSRRGARAALDVHAKMAAHGVVAPENPRHYRALYKAMLRGGGAGGRRMSPMQAAASCVADAVVRSEHLELTTGSSSNVVKSRAASAARASLHVAAVAGLPDVSSRTLENLRAAGVAPVPEDLELTLEAFERAGDAAGAVALWEANLAALDQLKRESESVHGGREGREGRDKGAYDARRVGLGGLGCEPTRRAWTSIIKAYCDAGEPVGAARLLEDAVRSARAVISADSRAAGKKTKKAKNGKANGTVGRRKNGATAGVELVAFNLVASAFSRANEPRRAEAILRAMLDDPHGDGVVPKPDRATFNTVIDAYAAVARPKRSTESQTHAQPTRSQLNEDSNTELNGDGFDDRYDERYDDDRYDDRYDDDRYDDRYDDDSEDACDAASRLLREMRSPKVRLEPCLKTWTSVLSACARAGAPDRASEVFDRMRAAGVTPDAKAWTALMQAHACAGDLHATADAYWRMRTEGVAPNEGTLGAALAAGRVGGGDVGALIAIYRDMRALDVRPNNRGFRQLTEMWVDQAFEPASGGASSGSVQSSHPSHVVHPNFMLADVLGPEVDGPAESIASHESAVVSRDASDLSGSMSDSPMNSPMIDVHGLSVPETRAAVLSVLQALRERRKLGLAVHGNLVIVTGVGKRSPSEPPLRDAVVKLAGDLKLSVDVADDNPGRLVAREATLLAWLDRDRNETWSKERELVASVRVPRGKSSKSSSESRGFRVGANRSSRRSGAGGKAGGGGGAGRRYVGRRGRGAPRPTPTTGGLDSALRQWLDENDGD</sequence>
<feature type="repeat" description="PPR" evidence="3">
    <location>
        <begin position="1034"/>
        <end position="1068"/>
    </location>
</feature>
<feature type="compositionally biased region" description="Polar residues" evidence="4">
    <location>
        <begin position="372"/>
        <end position="384"/>
    </location>
</feature>
<dbReference type="eggNOG" id="KOG4197">
    <property type="taxonomic scope" value="Eukaryota"/>
</dbReference>
<dbReference type="EMBL" id="CP001333">
    <property type="protein sequence ID" value="ACO67671.1"/>
    <property type="molecule type" value="Genomic_DNA"/>
</dbReference>
<dbReference type="InterPro" id="IPR057027">
    <property type="entry name" value="TPR_mt"/>
</dbReference>
<evidence type="ECO:0000313" key="7">
    <source>
        <dbReference type="Proteomes" id="UP000002009"/>
    </source>
</evidence>
<dbReference type="Pfam" id="PF23276">
    <property type="entry name" value="TPR_24"/>
    <property type="match status" value="1"/>
</dbReference>
<feature type="region of interest" description="Disordered" evidence="4">
    <location>
        <begin position="362"/>
        <end position="384"/>
    </location>
</feature>
<dbReference type="PROSITE" id="PS50828">
    <property type="entry name" value="SMR"/>
    <property type="match status" value="1"/>
</dbReference>
<dbReference type="GeneID" id="8249345"/>
<protein>
    <recommendedName>
        <fullName evidence="5">Smr domain-containing protein</fullName>
    </recommendedName>
</protein>
<dbReference type="NCBIfam" id="TIGR00756">
    <property type="entry name" value="PPR"/>
    <property type="match status" value="2"/>
</dbReference>
<name>C1EIF1_MICCC</name>
<organism evidence="6 7">
    <name type="scientific">Micromonas commoda (strain RCC299 / NOUM17 / CCMP2709)</name>
    <name type="common">Picoplanktonic green alga</name>
    <dbReference type="NCBI Taxonomy" id="296587"/>
    <lineage>
        <taxon>Eukaryota</taxon>
        <taxon>Viridiplantae</taxon>
        <taxon>Chlorophyta</taxon>
        <taxon>Mamiellophyceae</taxon>
        <taxon>Mamiellales</taxon>
        <taxon>Mamiellaceae</taxon>
        <taxon>Micromonas</taxon>
    </lineage>
</organism>
<feature type="region of interest" description="Disordered" evidence="4">
    <location>
        <begin position="829"/>
        <end position="848"/>
    </location>
</feature>
<feature type="region of interest" description="Disordered" evidence="4">
    <location>
        <begin position="1298"/>
        <end position="1373"/>
    </location>
</feature>
<dbReference type="Proteomes" id="UP000002009">
    <property type="component" value="Chromosome 15"/>
</dbReference>
<evidence type="ECO:0000256" key="3">
    <source>
        <dbReference type="PROSITE-ProRule" id="PRU00708"/>
    </source>
</evidence>
<dbReference type="Gene3D" id="3.30.1370.110">
    <property type="match status" value="1"/>
</dbReference>
<dbReference type="PANTHER" id="PTHR47447:SF17">
    <property type="entry name" value="OS12G0638900 PROTEIN"/>
    <property type="match status" value="1"/>
</dbReference>
<feature type="compositionally biased region" description="Basic and acidic residues" evidence="4">
    <location>
        <begin position="945"/>
        <end position="969"/>
    </location>
</feature>
<feature type="region of interest" description="Disordered" evidence="4">
    <location>
        <begin position="300"/>
        <end position="323"/>
    </location>
</feature>
<feature type="region of interest" description="Disordered" evidence="4">
    <location>
        <begin position="66"/>
        <end position="139"/>
    </location>
</feature>
<feature type="compositionally biased region" description="Gly residues" evidence="4">
    <location>
        <begin position="1326"/>
        <end position="1338"/>
    </location>
</feature>
<dbReference type="RefSeq" id="XP_002506413.1">
    <property type="nucleotide sequence ID" value="XM_002506367.1"/>
</dbReference>
<accession>C1EIF1</accession>
<dbReference type="Pfam" id="PF01535">
    <property type="entry name" value="PPR"/>
    <property type="match status" value="2"/>
</dbReference>
<evidence type="ECO:0000256" key="1">
    <source>
        <dbReference type="ARBA" id="ARBA00007626"/>
    </source>
</evidence>
<feature type="repeat" description="PPR" evidence="3">
    <location>
        <begin position="999"/>
        <end position="1033"/>
    </location>
</feature>
<dbReference type="InterPro" id="IPR002885">
    <property type="entry name" value="PPR_rpt"/>
</dbReference>
<feature type="repeat" description="PPR" evidence="3">
    <location>
        <begin position="485"/>
        <end position="519"/>
    </location>
</feature>
<feature type="region of interest" description="Disordered" evidence="4">
    <location>
        <begin position="913"/>
        <end position="976"/>
    </location>
</feature>
<gene>
    <name evidence="6" type="ORF">MICPUN_64554</name>
</gene>
<dbReference type="InterPro" id="IPR002625">
    <property type="entry name" value="Smr_dom"/>
</dbReference>
<dbReference type="STRING" id="296587.C1EIF1"/>
<evidence type="ECO:0000259" key="5">
    <source>
        <dbReference type="PROSITE" id="PS50828"/>
    </source>
</evidence>
<feature type="compositionally biased region" description="Basic residues" evidence="4">
    <location>
        <begin position="829"/>
        <end position="838"/>
    </location>
</feature>
<dbReference type="InterPro" id="IPR011990">
    <property type="entry name" value="TPR-like_helical_dom_sf"/>
</dbReference>
<feature type="compositionally biased region" description="Low complexity" evidence="4">
    <location>
        <begin position="1305"/>
        <end position="1320"/>
    </location>
</feature>
<keyword evidence="7" id="KW-1185">Reference proteome</keyword>
<proteinExistence type="inferred from homology"/>
<reference evidence="6 7" key="1">
    <citation type="journal article" date="2009" name="Science">
        <title>Green evolution and dynamic adaptations revealed by genomes of the marine picoeukaryotes Micromonas.</title>
        <authorList>
            <person name="Worden A.Z."/>
            <person name="Lee J.H."/>
            <person name="Mock T."/>
            <person name="Rouze P."/>
            <person name="Simmons M.P."/>
            <person name="Aerts A.L."/>
            <person name="Allen A.E."/>
            <person name="Cuvelier M.L."/>
            <person name="Derelle E."/>
            <person name="Everett M.V."/>
            <person name="Foulon E."/>
            <person name="Grimwood J."/>
            <person name="Gundlach H."/>
            <person name="Henrissat B."/>
            <person name="Napoli C."/>
            <person name="McDonald S.M."/>
            <person name="Parker M.S."/>
            <person name="Rombauts S."/>
            <person name="Salamov A."/>
            <person name="Von Dassow P."/>
            <person name="Badger J.H."/>
            <person name="Coutinho P.M."/>
            <person name="Demir E."/>
            <person name="Dubchak I."/>
            <person name="Gentemann C."/>
            <person name="Eikrem W."/>
            <person name="Gready J.E."/>
            <person name="John U."/>
            <person name="Lanier W."/>
            <person name="Lindquist E.A."/>
            <person name="Lucas S."/>
            <person name="Mayer K.F."/>
            <person name="Moreau H."/>
            <person name="Not F."/>
            <person name="Otillar R."/>
            <person name="Panaud O."/>
            <person name="Pangilinan J."/>
            <person name="Paulsen I."/>
            <person name="Piegu B."/>
            <person name="Poliakov A."/>
            <person name="Robbens S."/>
            <person name="Schmutz J."/>
            <person name="Toulza E."/>
            <person name="Wyss T."/>
            <person name="Zelensky A."/>
            <person name="Zhou K."/>
            <person name="Armbrust E.V."/>
            <person name="Bhattacharya D."/>
            <person name="Goodenough U.W."/>
            <person name="Van de Peer Y."/>
            <person name="Grigoriev I.V."/>
        </authorList>
    </citation>
    <scope>NUCLEOTIDE SEQUENCE [LARGE SCALE GENOMIC DNA]</scope>
    <source>
        <strain evidence="7">RCC299 / NOUM17</strain>
    </source>
</reference>
<keyword evidence="2" id="KW-0677">Repeat</keyword>